<dbReference type="InterPro" id="IPR001279">
    <property type="entry name" value="Metallo-B-lactamas"/>
</dbReference>
<gene>
    <name evidence="2" type="ORF">GCM10009823_22630</name>
</gene>
<dbReference type="SMART" id="SM00849">
    <property type="entry name" value="Lactamase_B"/>
    <property type="match status" value="1"/>
</dbReference>
<protein>
    <submittedName>
        <fullName evidence="2">MBL fold metallo-hydrolase</fullName>
    </submittedName>
</protein>
<evidence type="ECO:0000313" key="2">
    <source>
        <dbReference type="EMBL" id="GAA2100326.1"/>
    </source>
</evidence>
<dbReference type="PANTHER" id="PTHR42951:SF4">
    <property type="entry name" value="ACYL-COENZYME A THIOESTERASE MBLAC2"/>
    <property type="match status" value="1"/>
</dbReference>
<dbReference type="Gene3D" id="3.60.15.10">
    <property type="entry name" value="Ribonuclease Z/Hydroxyacylglutathione hydrolase-like"/>
    <property type="match status" value="1"/>
</dbReference>
<dbReference type="Proteomes" id="UP001500984">
    <property type="component" value="Unassembled WGS sequence"/>
</dbReference>
<dbReference type="RefSeq" id="WP_291796753.1">
    <property type="nucleotide sequence ID" value="NZ_BAAAPZ010000008.1"/>
</dbReference>
<reference evidence="2 3" key="1">
    <citation type="journal article" date="2019" name="Int. J. Syst. Evol. Microbiol.">
        <title>The Global Catalogue of Microorganisms (GCM) 10K type strain sequencing project: providing services to taxonomists for standard genome sequencing and annotation.</title>
        <authorList>
            <consortium name="The Broad Institute Genomics Platform"/>
            <consortium name="The Broad Institute Genome Sequencing Center for Infectious Disease"/>
            <person name="Wu L."/>
            <person name="Ma J."/>
        </authorList>
    </citation>
    <scope>NUCLEOTIDE SEQUENCE [LARGE SCALE GENOMIC DNA]</scope>
    <source>
        <strain evidence="2 3">JCM 15900</strain>
    </source>
</reference>
<dbReference type="SUPFAM" id="SSF56281">
    <property type="entry name" value="Metallo-hydrolase/oxidoreductase"/>
    <property type="match status" value="1"/>
</dbReference>
<evidence type="ECO:0000313" key="3">
    <source>
        <dbReference type="Proteomes" id="UP001500984"/>
    </source>
</evidence>
<dbReference type="CDD" id="cd16282">
    <property type="entry name" value="metallo-hydrolase-like_MBL-fold"/>
    <property type="match status" value="1"/>
</dbReference>
<sequence>MSADSTHSPSVHVLSSDPVRVNSTLLAGTDRAVLVDTGAGPAQATRLLAAVRGLTDLPLTVVNTHDHWDHFFGNALFAEAGVTEFLASPAFVRDAAGSAWLQHAEASEHELELPAPDRLLVDAAAVRDGETLDLGGLEAEFLVLSGHTDTDLAVRAGPVVVAGDLLEEGAPPSVGTDSTPVAWTRSLERLLALPDADVFVPGHGRPVPRSFVRTQLTDLAAYAAREDEEAELPVRAVGAAEASAHEVFGIAITRLL</sequence>
<dbReference type="PANTHER" id="PTHR42951">
    <property type="entry name" value="METALLO-BETA-LACTAMASE DOMAIN-CONTAINING"/>
    <property type="match status" value="1"/>
</dbReference>
<accession>A0ABN2WWU2</accession>
<evidence type="ECO:0000259" key="1">
    <source>
        <dbReference type="SMART" id="SM00849"/>
    </source>
</evidence>
<feature type="domain" description="Metallo-beta-lactamase" evidence="1">
    <location>
        <begin position="20"/>
        <end position="203"/>
    </location>
</feature>
<dbReference type="EMBL" id="BAAAPZ010000008">
    <property type="protein sequence ID" value="GAA2100326.1"/>
    <property type="molecule type" value="Genomic_DNA"/>
</dbReference>
<name>A0ABN2WWU2_9MICO</name>
<dbReference type="InterPro" id="IPR036866">
    <property type="entry name" value="RibonucZ/Hydroxyglut_hydro"/>
</dbReference>
<dbReference type="Pfam" id="PF00753">
    <property type="entry name" value="Lactamase_B"/>
    <property type="match status" value="1"/>
</dbReference>
<comment type="caution">
    <text evidence="2">The sequence shown here is derived from an EMBL/GenBank/DDBJ whole genome shotgun (WGS) entry which is preliminary data.</text>
</comment>
<organism evidence="2 3">
    <name type="scientific">Brevibacterium salitolerans</name>
    <dbReference type="NCBI Taxonomy" id="1403566"/>
    <lineage>
        <taxon>Bacteria</taxon>
        <taxon>Bacillati</taxon>
        <taxon>Actinomycetota</taxon>
        <taxon>Actinomycetes</taxon>
        <taxon>Micrococcales</taxon>
        <taxon>Brevibacteriaceae</taxon>
        <taxon>Brevibacterium</taxon>
    </lineage>
</organism>
<proteinExistence type="predicted"/>
<keyword evidence="3" id="KW-1185">Reference proteome</keyword>
<dbReference type="InterPro" id="IPR050855">
    <property type="entry name" value="NDM-1-like"/>
</dbReference>